<feature type="region of interest" description="Disordered" evidence="18">
    <location>
        <begin position="49"/>
        <end position="71"/>
    </location>
</feature>
<dbReference type="EC" id="1.3.1.71" evidence="16"/>
<dbReference type="STRING" id="764103.G7E3T1"/>
<evidence type="ECO:0000313" key="20">
    <source>
        <dbReference type="EMBL" id="GAA97491.1"/>
    </source>
</evidence>
<sequence length="528" mass="59063">MPYELRERKSRTNLALDAKTTDTLSSAAEQAKTAAVGLIEDADKVINGGGNGHAHAKPTSRKASPSKITAKGKKMTISDEQKILDFETHHSYEFGGPAGTLAMMIGFPLLMYYMWISLVFYQGKIVMPAAFDLKSVASFARTMAFLVRTHAAPTFKGLQIYGGLVVSQIVLALVVPGYQQEGLPVPSLNFQKLNYNCNALGCWYLTLIGAAGLHFSGLFRLSQIIDHFGEIMTVAIISGYALALWVYLYTISKGTAIRMSGNTIYDFFMGASLNPRLAGIDIKMWAEVRIPWILLAIIALAGVAKQYDTLGYVTPNQAFMVLAVGLYTNACAKGEECIPQTWDMAYEKFGFMLSFWNLAGVPFTYANSILYMASNHPSKYTFPLWGNILLYTTILAAYYVFDTSMSQKSRFKMQQDGTYRPRNTFPQLPWGTLKDPKYIQTAYGSKLLIDGWWAYARKPNYTADLVQSFTWAVCAGFGSPLPYFYPVFFLAVLTHRVSRDFERCHRKYGADWEEYCRIVPAKFIPGVF</sequence>
<dbReference type="InParanoid" id="G7E3T1"/>
<dbReference type="GO" id="GO:0000246">
    <property type="term" value="F:Delta24(24-1) sterol reductase activity"/>
    <property type="evidence" value="ECO:0007669"/>
    <property type="project" value="UniProtKB-EC"/>
</dbReference>
<comment type="caution">
    <text evidence="20">The sequence shown here is derived from an EMBL/GenBank/DDBJ whole genome shotgun (WGS) entry which is preliminary data.</text>
</comment>
<keyword evidence="5" id="KW-0256">Endoplasmic reticulum</keyword>
<evidence type="ECO:0000256" key="2">
    <source>
        <dbReference type="ARBA" id="ARBA00005402"/>
    </source>
</evidence>
<keyword evidence="4 19" id="KW-0812">Transmembrane</keyword>
<feature type="transmembrane region" description="Helical" evidence="19">
    <location>
        <begin position="349"/>
        <end position="370"/>
    </location>
</feature>
<dbReference type="Gene3D" id="1.20.120.1630">
    <property type="match status" value="1"/>
</dbReference>
<proteinExistence type="inferred from homology"/>
<dbReference type="PANTHER" id="PTHR21257:SF31">
    <property type="entry name" value="DELTA(24(24(1)))-STEROL REDUCTASE ERG4"/>
    <property type="match status" value="1"/>
</dbReference>
<keyword evidence="10" id="KW-0756">Sterol biosynthesis</keyword>
<feature type="transmembrane region" description="Helical" evidence="19">
    <location>
        <begin position="469"/>
        <end position="493"/>
    </location>
</feature>
<dbReference type="FunCoup" id="G7E3T1">
    <property type="interactions" value="30"/>
</dbReference>
<protein>
    <recommendedName>
        <fullName evidence="16">Delta(24(24(1)))-sterol reductase</fullName>
        <ecNumber evidence="16">1.3.1.71</ecNumber>
    </recommendedName>
</protein>
<evidence type="ECO:0000256" key="11">
    <source>
        <dbReference type="ARBA" id="ARBA00023098"/>
    </source>
</evidence>
<keyword evidence="21" id="KW-1185">Reference proteome</keyword>
<comment type="subcellular location">
    <subcellularLocation>
        <location evidence="1">Endoplasmic reticulum membrane</location>
        <topology evidence="1">Multi-pass membrane protein</topology>
    </subcellularLocation>
</comment>
<comment type="catalytic activity">
    <reaction evidence="17">
        <text>ergosterol + NADP(+) = ergosta-5,7,22,24(28)-tetraen-3beta-ol + NADPH + H(+)</text>
        <dbReference type="Rhea" id="RHEA:18501"/>
        <dbReference type="ChEBI" id="CHEBI:15378"/>
        <dbReference type="ChEBI" id="CHEBI:16933"/>
        <dbReference type="ChEBI" id="CHEBI:18249"/>
        <dbReference type="ChEBI" id="CHEBI:57783"/>
        <dbReference type="ChEBI" id="CHEBI:58349"/>
        <dbReference type="EC" id="1.3.1.71"/>
    </reaction>
    <physiologicalReaction direction="right-to-left" evidence="17">
        <dbReference type="Rhea" id="RHEA:18503"/>
    </physiologicalReaction>
</comment>
<evidence type="ECO:0000256" key="12">
    <source>
        <dbReference type="ARBA" id="ARBA00023136"/>
    </source>
</evidence>
<evidence type="ECO:0000256" key="3">
    <source>
        <dbReference type="ARBA" id="ARBA00022516"/>
    </source>
</evidence>
<feature type="transmembrane region" description="Helical" evidence="19">
    <location>
        <begin position="382"/>
        <end position="401"/>
    </location>
</feature>
<keyword evidence="13" id="KW-1207">Sterol metabolism</keyword>
<dbReference type="GO" id="GO:0005789">
    <property type="term" value="C:endoplasmic reticulum membrane"/>
    <property type="evidence" value="ECO:0007669"/>
    <property type="project" value="UniProtKB-SubCell"/>
</dbReference>
<evidence type="ECO:0000256" key="1">
    <source>
        <dbReference type="ARBA" id="ARBA00004477"/>
    </source>
</evidence>
<gene>
    <name evidence="20" type="primary">Mo04169</name>
    <name evidence="20" type="ORF">E5Q_04169</name>
</gene>
<reference evidence="20 21" key="2">
    <citation type="journal article" date="2012" name="Open Biol.">
        <title>Characteristics of nucleosomes and linker DNA regions on the genome of the basidiomycete Mixia osmundae revealed by mono- and dinucleosome mapping.</title>
        <authorList>
            <person name="Nishida H."/>
            <person name="Kondo S."/>
            <person name="Matsumoto T."/>
            <person name="Suzuki Y."/>
            <person name="Yoshikawa H."/>
            <person name="Taylor T.D."/>
            <person name="Sugiyama J."/>
        </authorList>
    </citation>
    <scope>NUCLEOTIDE SEQUENCE [LARGE SCALE GENOMIC DNA]</scope>
    <source>
        <strain evidence="21">CBS 9802 / IAM 14324 / JCM 22182 / KY 12970</strain>
    </source>
</reference>
<dbReference type="EMBL" id="BABT02000126">
    <property type="protein sequence ID" value="GAA97491.1"/>
    <property type="molecule type" value="Genomic_DNA"/>
</dbReference>
<keyword evidence="9" id="KW-0560">Oxidoreductase</keyword>
<dbReference type="PROSITE" id="PS01018">
    <property type="entry name" value="STEROL_REDUCT_2"/>
    <property type="match status" value="1"/>
</dbReference>
<evidence type="ECO:0000256" key="7">
    <source>
        <dbReference type="ARBA" id="ARBA00022955"/>
    </source>
</evidence>
<evidence type="ECO:0000256" key="4">
    <source>
        <dbReference type="ARBA" id="ARBA00022692"/>
    </source>
</evidence>
<dbReference type="FunFam" id="1.20.120.1630:FF:000003">
    <property type="entry name" value="C-24(28) sterol reductase"/>
    <property type="match status" value="1"/>
</dbReference>
<dbReference type="HOGENOM" id="CLU_015631_3_1_1"/>
<evidence type="ECO:0000256" key="19">
    <source>
        <dbReference type="SAM" id="Phobius"/>
    </source>
</evidence>
<feature type="transmembrane region" description="Helical" evidence="19">
    <location>
        <begin position="231"/>
        <end position="250"/>
    </location>
</feature>
<comment type="similarity">
    <text evidence="2">Belongs to the ERG4/ERG24 family.</text>
</comment>
<dbReference type="OrthoDB" id="5326588at2759"/>
<evidence type="ECO:0000256" key="16">
    <source>
        <dbReference type="ARBA" id="ARBA00038892"/>
    </source>
</evidence>
<dbReference type="GO" id="GO:0006696">
    <property type="term" value="P:ergosterol biosynthetic process"/>
    <property type="evidence" value="ECO:0007669"/>
    <property type="project" value="UniProtKB-ARBA"/>
</dbReference>
<feature type="transmembrane region" description="Helical" evidence="19">
    <location>
        <begin position="199"/>
        <end position="219"/>
    </location>
</feature>
<feature type="transmembrane region" description="Helical" evidence="19">
    <location>
        <begin position="290"/>
        <end position="307"/>
    </location>
</feature>
<dbReference type="PROSITE" id="PS01017">
    <property type="entry name" value="STEROL_REDUCT_1"/>
    <property type="match status" value="1"/>
</dbReference>
<evidence type="ECO:0000256" key="9">
    <source>
        <dbReference type="ARBA" id="ARBA00023002"/>
    </source>
</evidence>
<organism evidence="20 21">
    <name type="scientific">Mixia osmundae (strain CBS 9802 / IAM 14324 / JCM 22182 / KY 12970)</name>
    <dbReference type="NCBI Taxonomy" id="764103"/>
    <lineage>
        <taxon>Eukaryota</taxon>
        <taxon>Fungi</taxon>
        <taxon>Dikarya</taxon>
        <taxon>Basidiomycota</taxon>
        <taxon>Pucciniomycotina</taxon>
        <taxon>Mixiomycetes</taxon>
        <taxon>Mixiales</taxon>
        <taxon>Mixiaceae</taxon>
        <taxon>Mixia</taxon>
    </lineage>
</organism>
<evidence type="ECO:0000256" key="13">
    <source>
        <dbReference type="ARBA" id="ARBA00023166"/>
    </source>
</evidence>
<dbReference type="InterPro" id="IPR001171">
    <property type="entry name" value="ERG24_DHCR-like"/>
</dbReference>
<dbReference type="Proteomes" id="UP000009131">
    <property type="component" value="Unassembled WGS sequence"/>
</dbReference>
<feature type="transmembrane region" description="Helical" evidence="19">
    <location>
        <begin position="101"/>
        <end position="121"/>
    </location>
</feature>
<comment type="pathway">
    <text evidence="15">Steroid metabolism; ergosterol biosynthesis.</text>
</comment>
<dbReference type="InterPro" id="IPR018083">
    <property type="entry name" value="Sterol_reductase_CS"/>
</dbReference>
<evidence type="ECO:0000256" key="6">
    <source>
        <dbReference type="ARBA" id="ARBA00022857"/>
    </source>
</evidence>
<evidence type="ECO:0000256" key="18">
    <source>
        <dbReference type="SAM" id="MobiDB-lite"/>
    </source>
</evidence>
<keyword evidence="6" id="KW-0521">NADP</keyword>
<keyword evidence="7" id="KW-0752">Steroid biosynthesis</keyword>
<evidence type="ECO:0000256" key="14">
    <source>
        <dbReference type="ARBA" id="ARBA00023221"/>
    </source>
</evidence>
<evidence type="ECO:0000256" key="8">
    <source>
        <dbReference type="ARBA" id="ARBA00022989"/>
    </source>
</evidence>
<evidence type="ECO:0000313" key="21">
    <source>
        <dbReference type="Proteomes" id="UP000009131"/>
    </source>
</evidence>
<evidence type="ECO:0000256" key="10">
    <source>
        <dbReference type="ARBA" id="ARBA00023011"/>
    </source>
</evidence>
<name>G7E3T1_MIXOS</name>
<keyword evidence="11" id="KW-0443">Lipid metabolism</keyword>
<evidence type="ECO:0000256" key="17">
    <source>
        <dbReference type="ARBA" id="ARBA00048918"/>
    </source>
</evidence>
<keyword evidence="8 19" id="KW-1133">Transmembrane helix</keyword>
<dbReference type="Pfam" id="PF01222">
    <property type="entry name" value="ERG4_ERG24"/>
    <property type="match status" value="1"/>
</dbReference>
<evidence type="ECO:0000256" key="15">
    <source>
        <dbReference type="ARBA" id="ARBA00029435"/>
    </source>
</evidence>
<reference evidence="20 21" key="1">
    <citation type="journal article" date="2011" name="J. Gen. Appl. Microbiol.">
        <title>Draft genome sequencing of the enigmatic basidiomycete Mixia osmundae.</title>
        <authorList>
            <person name="Nishida H."/>
            <person name="Nagatsuka Y."/>
            <person name="Sugiyama J."/>
        </authorList>
    </citation>
    <scope>NUCLEOTIDE SEQUENCE [LARGE SCALE GENOMIC DNA]</scope>
    <source>
        <strain evidence="21">CBS 9802 / IAM 14324 / JCM 22182 / KY 12970</strain>
    </source>
</reference>
<dbReference type="AlphaFoldDB" id="G7E3T1"/>
<evidence type="ECO:0000256" key="5">
    <source>
        <dbReference type="ARBA" id="ARBA00022824"/>
    </source>
</evidence>
<keyword evidence="14" id="KW-0753">Steroid metabolism</keyword>
<keyword evidence="3" id="KW-0444">Lipid biosynthesis</keyword>
<keyword evidence="12 19" id="KW-0472">Membrane</keyword>
<dbReference type="eggNOG" id="KOG1435">
    <property type="taxonomic scope" value="Eukaryota"/>
</dbReference>
<accession>G7E3T1</accession>
<dbReference type="PANTHER" id="PTHR21257">
    <property type="entry name" value="DELTA(14)-STEROL REDUCTASE"/>
    <property type="match status" value="1"/>
</dbReference>